<feature type="non-terminal residue" evidence="2">
    <location>
        <position position="1"/>
    </location>
</feature>
<evidence type="ECO:0000313" key="2">
    <source>
        <dbReference type="EMBL" id="CAG8847253.1"/>
    </source>
</evidence>
<accession>A0ABN7X3K0</accession>
<dbReference type="Proteomes" id="UP000789901">
    <property type="component" value="Unassembled WGS sequence"/>
</dbReference>
<protein>
    <submittedName>
        <fullName evidence="2">44918_t:CDS:1</fullName>
    </submittedName>
</protein>
<comment type="caution">
    <text evidence="2">The sequence shown here is derived from an EMBL/GenBank/DDBJ whole genome shotgun (WGS) entry which is preliminary data.</text>
</comment>
<feature type="compositionally biased region" description="Pro residues" evidence="1">
    <location>
        <begin position="47"/>
        <end position="60"/>
    </location>
</feature>
<feature type="non-terminal residue" evidence="2">
    <location>
        <position position="82"/>
    </location>
</feature>
<keyword evidence="3" id="KW-1185">Reference proteome</keyword>
<evidence type="ECO:0000256" key="1">
    <source>
        <dbReference type="SAM" id="MobiDB-lite"/>
    </source>
</evidence>
<sequence>YPIHLEETNPVPPVIVNINPPNEEPNRTPIPEVPLVNQPDPINEAPFPLPPPVQNLPPPSNMAQAQTLTDATNAINALAVAL</sequence>
<name>A0ABN7X3K0_GIGMA</name>
<feature type="region of interest" description="Disordered" evidence="1">
    <location>
        <begin position="21"/>
        <end position="63"/>
    </location>
</feature>
<evidence type="ECO:0000313" key="3">
    <source>
        <dbReference type="Proteomes" id="UP000789901"/>
    </source>
</evidence>
<gene>
    <name evidence="2" type="ORF">GMARGA_LOCUS38573</name>
</gene>
<reference evidence="2 3" key="1">
    <citation type="submission" date="2021-06" db="EMBL/GenBank/DDBJ databases">
        <authorList>
            <person name="Kallberg Y."/>
            <person name="Tangrot J."/>
            <person name="Rosling A."/>
        </authorList>
    </citation>
    <scope>NUCLEOTIDE SEQUENCE [LARGE SCALE GENOMIC DNA]</scope>
    <source>
        <strain evidence="2 3">120-4 pot B 10/14</strain>
    </source>
</reference>
<proteinExistence type="predicted"/>
<organism evidence="2 3">
    <name type="scientific">Gigaspora margarita</name>
    <dbReference type="NCBI Taxonomy" id="4874"/>
    <lineage>
        <taxon>Eukaryota</taxon>
        <taxon>Fungi</taxon>
        <taxon>Fungi incertae sedis</taxon>
        <taxon>Mucoromycota</taxon>
        <taxon>Glomeromycotina</taxon>
        <taxon>Glomeromycetes</taxon>
        <taxon>Diversisporales</taxon>
        <taxon>Gigasporaceae</taxon>
        <taxon>Gigaspora</taxon>
    </lineage>
</organism>
<dbReference type="EMBL" id="CAJVQB010086839">
    <property type="protein sequence ID" value="CAG8847253.1"/>
    <property type="molecule type" value="Genomic_DNA"/>
</dbReference>